<reference evidence="2 3" key="1">
    <citation type="journal article" date="2012" name="J. Bacteriol.">
        <title>Genome sequence of cold-adapted Pseudomonas mandelii strain JR-1.</title>
        <authorList>
            <person name="Jang S.H."/>
            <person name="Kim J."/>
            <person name="Kim J."/>
            <person name="Hong S."/>
            <person name="Lee C."/>
        </authorList>
    </citation>
    <scope>NUCLEOTIDE SEQUENCE [LARGE SCALE GENOMIC DNA]</scope>
    <source>
        <strain evidence="2 3">JR-1</strain>
    </source>
</reference>
<dbReference type="AlphaFoldDB" id="A0A024E812"/>
<gene>
    <name evidence="2" type="ORF">OU5_1990</name>
</gene>
<evidence type="ECO:0000256" key="1">
    <source>
        <dbReference type="SAM" id="MobiDB-lite"/>
    </source>
</evidence>
<dbReference type="HOGENOM" id="CLU_2035998_0_0_6"/>
<evidence type="ECO:0000313" key="3">
    <source>
        <dbReference type="Proteomes" id="UP000026913"/>
    </source>
</evidence>
<dbReference type="OrthoDB" id="6883396at2"/>
<feature type="compositionally biased region" description="Polar residues" evidence="1">
    <location>
        <begin position="1"/>
        <end position="17"/>
    </location>
</feature>
<dbReference type="EMBL" id="CP005960">
    <property type="protein sequence ID" value="AHZ69069.1"/>
    <property type="molecule type" value="Genomic_DNA"/>
</dbReference>
<evidence type="ECO:0000313" key="2">
    <source>
        <dbReference type="EMBL" id="AHZ69069.1"/>
    </source>
</evidence>
<sequence>MYSSSEDGFQSNDQTGVSRGKPMPGDLHLDTGRLANIFKARIKNTGCPFCEHDEWELPLQAGATGVGLPWACGKEYFRSGTPAVMLNCKYCGFIRLHSLNVLADIVVEDSSKTLALEVCDE</sequence>
<name>A0A024E812_9PSED</name>
<protein>
    <submittedName>
        <fullName evidence="2">Uncharacterized protein</fullName>
    </submittedName>
</protein>
<proteinExistence type="predicted"/>
<dbReference type="RefSeq" id="WP_010462213.1">
    <property type="nucleotide sequence ID" value="NZ_CP005960.1"/>
</dbReference>
<dbReference type="KEGG" id="pman:OU5_1990"/>
<feature type="region of interest" description="Disordered" evidence="1">
    <location>
        <begin position="1"/>
        <end position="27"/>
    </location>
</feature>
<accession>A0A024E812</accession>
<organism evidence="2 3">
    <name type="scientific">Pseudomonas mandelii JR-1</name>
    <dbReference type="NCBI Taxonomy" id="1147786"/>
    <lineage>
        <taxon>Bacteria</taxon>
        <taxon>Pseudomonadati</taxon>
        <taxon>Pseudomonadota</taxon>
        <taxon>Gammaproteobacteria</taxon>
        <taxon>Pseudomonadales</taxon>
        <taxon>Pseudomonadaceae</taxon>
        <taxon>Pseudomonas</taxon>
    </lineage>
</organism>
<dbReference type="Proteomes" id="UP000026913">
    <property type="component" value="Chromosome"/>
</dbReference>